<reference evidence="2 3" key="1">
    <citation type="submission" date="2021-01" db="EMBL/GenBank/DDBJ databases">
        <title>Whole genome shotgun sequence of Actinoplanes palleronii NBRC 14916.</title>
        <authorList>
            <person name="Komaki H."/>
            <person name="Tamura T."/>
        </authorList>
    </citation>
    <scope>NUCLEOTIDE SEQUENCE [LARGE SCALE GENOMIC DNA]</scope>
    <source>
        <strain evidence="2 3">NBRC 14916</strain>
    </source>
</reference>
<evidence type="ECO:0000256" key="1">
    <source>
        <dbReference type="SAM" id="MobiDB-lite"/>
    </source>
</evidence>
<evidence type="ECO:0000313" key="3">
    <source>
        <dbReference type="Proteomes" id="UP000624709"/>
    </source>
</evidence>
<accession>A0ABQ4BS50</accession>
<evidence type="ECO:0000313" key="2">
    <source>
        <dbReference type="EMBL" id="GIE73506.1"/>
    </source>
</evidence>
<comment type="caution">
    <text evidence="2">The sequence shown here is derived from an EMBL/GenBank/DDBJ whole genome shotgun (WGS) entry which is preliminary data.</text>
</comment>
<proteinExistence type="predicted"/>
<sequence length="454" mass="48760">MLFCRESRVAVESLCCEEGGILCGVRAPLETFAGLLDRSVQEIAIMAADARVFDASRVGALADIWDNNTFPLVSAACAPRLDRNRQARTGLLWMAGLGAARRELMVDLDPALDRQLPAAATGRPVHRDYQARVFPGSFPVTTEIITGLATDYDLTDASVRRFTVRPGRPGLQVEATLAAPRRFVPSTGRVARDGSRKPWPAAPLHFTFGGVTDLQFDAADRHGVSLTFGDAGLAIAIGQQGTVQATTASVWPDDPRWYESAAGRAADLETPHGRPDRRPAVVTSSLTSQQQAAARALTELMLRIRLVSYYPELTATIPAQQICRVTAGAGTAILAASDKHGPAREHAFAELAQHWRAAPKSTPPAPIPSGPAVLRYIRYDEPHADYDVQHDGVAVLVAAVPDTGTAAPWRLASEKLAQPASFHVTMAAFDGIRGIRRDAGALAMNDMLNIQETP</sequence>
<dbReference type="EMBL" id="BOMS01000175">
    <property type="protein sequence ID" value="GIE73506.1"/>
    <property type="molecule type" value="Genomic_DNA"/>
</dbReference>
<gene>
    <name evidence="2" type="ORF">Apa02nite_096140</name>
</gene>
<organism evidence="2 3">
    <name type="scientific">Actinoplanes palleronii</name>
    <dbReference type="NCBI Taxonomy" id="113570"/>
    <lineage>
        <taxon>Bacteria</taxon>
        <taxon>Bacillati</taxon>
        <taxon>Actinomycetota</taxon>
        <taxon>Actinomycetes</taxon>
        <taxon>Micromonosporales</taxon>
        <taxon>Micromonosporaceae</taxon>
        <taxon>Actinoplanes</taxon>
    </lineage>
</organism>
<feature type="compositionally biased region" description="Basic and acidic residues" evidence="1">
    <location>
        <begin position="267"/>
        <end position="279"/>
    </location>
</feature>
<protein>
    <submittedName>
        <fullName evidence="2">Uncharacterized protein</fullName>
    </submittedName>
</protein>
<keyword evidence="3" id="KW-1185">Reference proteome</keyword>
<name>A0ABQ4BS50_9ACTN</name>
<feature type="region of interest" description="Disordered" evidence="1">
    <location>
        <begin position="267"/>
        <end position="286"/>
    </location>
</feature>
<dbReference type="Proteomes" id="UP000624709">
    <property type="component" value="Unassembled WGS sequence"/>
</dbReference>